<keyword evidence="1" id="KW-0472">Membrane</keyword>
<dbReference type="EMBL" id="CAJVQB010000751">
    <property type="protein sequence ID" value="CAG8505366.1"/>
    <property type="molecule type" value="Genomic_DNA"/>
</dbReference>
<keyword evidence="1" id="KW-0812">Transmembrane</keyword>
<proteinExistence type="predicted"/>
<feature type="transmembrane region" description="Helical" evidence="1">
    <location>
        <begin position="15"/>
        <end position="35"/>
    </location>
</feature>
<accession>A0ABM8W271</accession>
<evidence type="ECO:0000313" key="2">
    <source>
        <dbReference type="EMBL" id="CAG8505366.1"/>
    </source>
</evidence>
<evidence type="ECO:0000313" key="3">
    <source>
        <dbReference type="Proteomes" id="UP000789901"/>
    </source>
</evidence>
<dbReference type="Proteomes" id="UP000789901">
    <property type="component" value="Unassembled WGS sequence"/>
</dbReference>
<organism evidence="2 3">
    <name type="scientific">Gigaspora margarita</name>
    <dbReference type="NCBI Taxonomy" id="4874"/>
    <lineage>
        <taxon>Eukaryota</taxon>
        <taxon>Fungi</taxon>
        <taxon>Fungi incertae sedis</taxon>
        <taxon>Mucoromycota</taxon>
        <taxon>Glomeromycotina</taxon>
        <taxon>Glomeromycetes</taxon>
        <taxon>Diversisporales</taxon>
        <taxon>Gigasporaceae</taxon>
        <taxon>Gigaspora</taxon>
    </lineage>
</organism>
<sequence>MTIIWNFIWNFIEQLIAALFVAFFTTVKVVTKALYGNNIKIRWKTRIKKDIYGEQVMIYNIYNRTNDNLTVDDINKMAKLEALLRETLRLFFSW</sequence>
<gene>
    <name evidence="2" type="ORF">GMARGA_LOCUS2410</name>
</gene>
<comment type="caution">
    <text evidence="2">The sequence shown here is derived from an EMBL/GenBank/DDBJ whole genome shotgun (WGS) entry which is preliminary data.</text>
</comment>
<keyword evidence="3" id="KW-1185">Reference proteome</keyword>
<evidence type="ECO:0000256" key="1">
    <source>
        <dbReference type="SAM" id="Phobius"/>
    </source>
</evidence>
<name>A0ABM8W271_GIGMA</name>
<reference evidence="2 3" key="1">
    <citation type="submission" date="2021-06" db="EMBL/GenBank/DDBJ databases">
        <authorList>
            <person name="Kallberg Y."/>
            <person name="Tangrot J."/>
            <person name="Rosling A."/>
        </authorList>
    </citation>
    <scope>NUCLEOTIDE SEQUENCE [LARGE SCALE GENOMIC DNA]</scope>
    <source>
        <strain evidence="2 3">120-4 pot B 10/14</strain>
    </source>
</reference>
<keyword evidence="1" id="KW-1133">Transmembrane helix</keyword>
<protein>
    <submittedName>
        <fullName evidence="2">16370_t:CDS:1</fullName>
    </submittedName>
</protein>